<comment type="caution">
    <text evidence="1">The sequence shown here is derived from an EMBL/GenBank/DDBJ whole genome shotgun (WGS) entry which is preliminary data.</text>
</comment>
<evidence type="ECO:0000313" key="1">
    <source>
        <dbReference type="EMBL" id="OEJ89919.1"/>
    </source>
</evidence>
<dbReference type="Pfam" id="PF07942">
    <property type="entry name" value="CARME"/>
    <property type="match status" value="1"/>
</dbReference>
<dbReference type="Proteomes" id="UP000095605">
    <property type="component" value="Unassembled WGS sequence"/>
</dbReference>
<dbReference type="OrthoDB" id="978at2759"/>
<dbReference type="GO" id="GO:0008757">
    <property type="term" value="F:S-adenosylmethionine-dependent methyltransferase activity"/>
    <property type="evidence" value="ECO:0007669"/>
    <property type="project" value="InterPro"/>
</dbReference>
<dbReference type="SMART" id="SM01296">
    <property type="entry name" value="N2227"/>
    <property type="match status" value="1"/>
</dbReference>
<gene>
    <name evidence="1" type="ORF">AWRI3578_g821</name>
</gene>
<dbReference type="InterPro" id="IPR012901">
    <property type="entry name" value="CARME"/>
</dbReference>
<protein>
    <submittedName>
        <fullName evidence="1">Uncharacterized protein</fullName>
    </submittedName>
</protein>
<dbReference type="InterPro" id="IPR029063">
    <property type="entry name" value="SAM-dependent_MTases_sf"/>
</dbReference>
<accession>A0A1E5RST3</accession>
<dbReference type="AlphaFoldDB" id="A0A1E5RST3"/>
<organism evidence="1 2">
    <name type="scientific">Hanseniaspora opuntiae</name>
    <dbReference type="NCBI Taxonomy" id="211096"/>
    <lineage>
        <taxon>Eukaryota</taxon>
        <taxon>Fungi</taxon>
        <taxon>Dikarya</taxon>
        <taxon>Ascomycota</taxon>
        <taxon>Saccharomycotina</taxon>
        <taxon>Saccharomycetes</taxon>
        <taxon>Saccharomycodales</taxon>
        <taxon>Saccharomycodaceae</taxon>
        <taxon>Hanseniaspora</taxon>
    </lineage>
</organism>
<proteinExistence type="predicted"/>
<dbReference type="PANTHER" id="PTHR12303:SF11">
    <property type="entry name" value="AER338CP"/>
    <property type="match status" value="1"/>
</dbReference>
<evidence type="ECO:0000313" key="2">
    <source>
        <dbReference type="Proteomes" id="UP000095605"/>
    </source>
</evidence>
<name>A0A1E5RST3_9ASCO</name>
<dbReference type="EMBL" id="LPNL01000003">
    <property type="protein sequence ID" value="OEJ89919.1"/>
    <property type="molecule type" value="Genomic_DNA"/>
</dbReference>
<reference evidence="2" key="1">
    <citation type="journal article" date="2016" name="Genome Announc.">
        <title>Genome sequences of three species of Hanseniaspora isolated from spontaneous wine fermentations.</title>
        <authorList>
            <person name="Sternes P.R."/>
            <person name="Lee D."/>
            <person name="Kutyna D.R."/>
            <person name="Borneman A.R."/>
        </authorList>
    </citation>
    <scope>NUCLEOTIDE SEQUENCE [LARGE SCALE GENOMIC DNA]</scope>
    <source>
        <strain evidence="2">AWRI3578</strain>
    </source>
</reference>
<dbReference type="SUPFAM" id="SSF53335">
    <property type="entry name" value="S-adenosyl-L-methionine-dependent methyltransferases"/>
    <property type="match status" value="1"/>
</dbReference>
<keyword evidence="2" id="KW-1185">Reference proteome</keyword>
<dbReference type="PANTHER" id="PTHR12303">
    <property type="entry name" value="CARNOSINE N-METHYLTRANSFERASE"/>
    <property type="match status" value="1"/>
</dbReference>
<sequence>MQLNNMYRQRAISELSNKEKTLLLKIGYFEKFDTIDNIAIFENQTSLTKLISSEINFNSQLDIEEIKNDNYYVAPLSSITESLNHLVRDYNTEYFQNEVKPLVEYISKQIDSVSPSVEADVIVPGSGAGRIAYEISQKTTKSKVYSIEMNSLMYALNSAVFKSADVLKISPYVLDFSNHLSLENQTKSFEIVTNDFQKPENLELICDNFLKFVPVNKNNDRDVIVVTAFFMDTAENILEYMEKIESLKKYYRNIHWINIGPLKYGTRPKVVLTSEEWTQIRKNRGWSDLHADCNTKEEIEYLTNTNGLYKGRYSLLKFHTVY</sequence>